<protein>
    <submittedName>
        <fullName evidence="13">EamA family transporter</fullName>
    </submittedName>
</protein>
<evidence type="ECO:0000256" key="11">
    <source>
        <dbReference type="SAM" id="Phobius"/>
    </source>
</evidence>
<gene>
    <name evidence="13" type="ORF">RM541_09400</name>
</gene>
<dbReference type="SUPFAM" id="SSF103481">
    <property type="entry name" value="Multidrug resistance efflux transporter EmrE"/>
    <property type="match status" value="1"/>
</dbReference>
<evidence type="ECO:0000256" key="5">
    <source>
        <dbReference type="ARBA" id="ARBA00022556"/>
    </source>
</evidence>
<dbReference type="InterPro" id="IPR000620">
    <property type="entry name" value="EamA_dom"/>
</dbReference>
<keyword evidence="6 11" id="KW-0812">Transmembrane</keyword>
<evidence type="ECO:0000313" key="14">
    <source>
        <dbReference type="Proteomes" id="UP001253848"/>
    </source>
</evidence>
<evidence type="ECO:0000256" key="4">
    <source>
        <dbReference type="ARBA" id="ARBA00022519"/>
    </source>
</evidence>
<evidence type="ECO:0000313" key="13">
    <source>
        <dbReference type="EMBL" id="MDT0686583.1"/>
    </source>
</evidence>
<keyword evidence="2" id="KW-1003">Cell membrane</keyword>
<keyword evidence="10 11" id="KW-0472">Membrane</keyword>
<reference evidence="13 14" key="1">
    <citation type="submission" date="2023-09" db="EMBL/GenBank/DDBJ databases">
        <authorList>
            <person name="Rey-Velasco X."/>
        </authorList>
    </citation>
    <scope>NUCLEOTIDE SEQUENCE [LARGE SCALE GENOMIC DNA]</scope>
    <source>
        <strain evidence="13 14">F225</strain>
    </source>
</reference>
<comment type="caution">
    <text evidence="13">The sequence shown here is derived from an EMBL/GenBank/DDBJ whole genome shotgun (WGS) entry which is preliminary data.</text>
</comment>
<evidence type="ECO:0000256" key="10">
    <source>
        <dbReference type="ARBA" id="ARBA00023136"/>
    </source>
</evidence>
<accession>A0ABU3DS88</accession>
<evidence type="ECO:0000256" key="8">
    <source>
        <dbReference type="ARBA" id="ARBA00022989"/>
    </source>
</evidence>
<keyword evidence="8 11" id="KW-1133">Transmembrane helix</keyword>
<keyword evidence="7" id="KW-0448">Lipopolysaccharide biosynthesis</keyword>
<dbReference type="EMBL" id="JAVRHN010000006">
    <property type="protein sequence ID" value="MDT0686583.1"/>
    <property type="molecule type" value="Genomic_DNA"/>
</dbReference>
<evidence type="ECO:0000256" key="2">
    <source>
        <dbReference type="ARBA" id="ARBA00022475"/>
    </source>
</evidence>
<dbReference type="InterPro" id="IPR000390">
    <property type="entry name" value="Small_drug/metabolite_transptr"/>
</dbReference>
<comment type="subcellular location">
    <subcellularLocation>
        <location evidence="1">Cell membrane</location>
        <topology evidence="1">Multi-pass membrane protein</topology>
    </subcellularLocation>
</comment>
<evidence type="ECO:0000256" key="9">
    <source>
        <dbReference type="ARBA" id="ARBA00023098"/>
    </source>
</evidence>
<dbReference type="Proteomes" id="UP001253848">
    <property type="component" value="Unassembled WGS sequence"/>
</dbReference>
<feature type="transmembrane region" description="Helical" evidence="11">
    <location>
        <begin position="101"/>
        <end position="118"/>
    </location>
</feature>
<evidence type="ECO:0000256" key="1">
    <source>
        <dbReference type="ARBA" id="ARBA00004651"/>
    </source>
</evidence>
<dbReference type="PANTHER" id="PTHR30561:SF9">
    <property type="entry name" value="4-AMINO-4-DEOXY-L-ARABINOSE-PHOSPHOUNDECAPRENOL FLIPPASE SUBUNIT ARNF-RELATED"/>
    <property type="match status" value="1"/>
</dbReference>
<keyword evidence="4" id="KW-0997">Cell inner membrane</keyword>
<evidence type="ECO:0000256" key="6">
    <source>
        <dbReference type="ARBA" id="ARBA00022692"/>
    </source>
</evidence>
<keyword evidence="9" id="KW-0443">Lipid metabolism</keyword>
<keyword evidence="5" id="KW-0441">Lipid A biosynthesis</keyword>
<keyword evidence="3" id="KW-0444">Lipid biosynthesis</keyword>
<feature type="transmembrane region" description="Helical" evidence="11">
    <location>
        <begin position="75"/>
        <end position="95"/>
    </location>
</feature>
<dbReference type="Gene3D" id="1.10.3730.20">
    <property type="match status" value="1"/>
</dbReference>
<dbReference type="Pfam" id="PF00892">
    <property type="entry name" value="EamA"/>
    <property type="match status" value="1"/>
</dbReference>
<dbReference type="PANTHER" id="PTHR30561">
    <property type="entry name" value="SMR FAMILY PROTON-DEPENDENT DRUG EFFLUX TRANSPORTER SUGE"/>
    <property type="match status" value="1"/>
</dbReference>
<sequence>MNYLYIFATILFTIYGQIILKWRLNQLGSLPETLMGKISFLGSALLDIYIISGFASAFVASVFWMAAMTKFEITVAYPFMSLSPALVFLIGVFFLGETFTWGKVVGLMLIVIGTVVTVKF</sequence>
<feature type="domain" description="EamA" evidence="12">
    <location>
        <begin position="6"/>
        <end position="118"/>
    </location>
</feature>
<evidence type="ECO:0000256" key="7">
    <source>
        <dbReference type="ARBA" id="ARBA00022985"/>
    </source>
</evidence>
<proteinExistence type="predicted"/>
<dbReference type="RefSeq" id="WP_311499906.1">
    <property type="nucleotide sequence ID" value="NZ_JAVRHN010000006.1"/>
</dbReference>
<organism evidence="13 14">
    <name type="scientific">Autumnicola psychrophila</name>
    <dbReference type="NCBI Taxonomy" id="3075592"/>
    <lineage>
        <taxon>Bacteria</taxon>
        <taxon>Pseudomonadati</taxon>
        <taxon>Bacteroidota</taxon>
        <taxon>Flavobacteriia</taxon>
        <taxon>Flavobacteriales</taxon>
        <taxon>Flavobacteriaceae</taxon>
        <taxon>Autumnicola</taxon>
    </lineage>
</organism>
<evidence type="ECO:0000256" key="3">
    <source>
        <dbReference type="ARBA" id="ARBA00022516"/>
    </source>
</evidence>
<keyword evidence="14" id="KW-1185">Reference proteome</keyword>
<name>A0ABU3DS88_9FLAO</name>
<evidence type="ECO:0000259" key="12">
    <source>
        <dbReference type="Pfam" id="PF00892"/>
    </source>
</evidence>
<feature type="transmembrane region" description="Helical" evidence="11">
    <location>
        <begin position="40"/>
        <end position="63"/>
    </location>
</feature>
<dbReference type="InterPro" id="IPR037185">
    <property type="entry name" value="EmrE-like"/>
</dbReference>